<keyword evidence="3" id="KW-1185">Reference proteome</keyword>
<organism evidence="2 3">
    <name type="scientific">Nocardioides bigeumensis</name>
    <dbReference type="NCBI Taxonomy" id="433657"/>
    <lineage>
        <taxon>Bacteria</taxon>
        <taxon>Bacillati</taxon>
        <taxon>Actinomycetota</taxon>
        <taxon>Actinomycetes</taxon>
        <taxon>Propionibacteriales</taxon>
        <taxon>Nocardioidaceae</taxon>
        <taxon>Nocardioides</taxon>
    </lineage>
</organism>
<proteinExistence type="predicted"/>
<comment type="caution">
    <text evidence="2">The sequence shown here is derived from an EMBL/GenBank/DDBJ whole genome shotgun (WGS) entry which is preliminary data.</text>
</comment>
<gene>
    <name evidence="2" type="ORF">GCM10009843_20830</name>
</gene>
<name>A0ABN2YAZ6_9ACTN</name>
<dbReference type="RefSeq" id="WP_344303641.1">
    <property type="nucleotide sequence ID" value="NZ_BAAAQQ010000011.1"/>
</dbReference>
<keyword evidence="1" id="KW-0694">RNA-binding</keyword>
<dbReference type="Proteomes" id="UP001500575">
    <property type="component" value="Unassembled WGS sequence"/>
</dbReference>
<dbReference type="Pfam" id="PF13275">
    <property type="entry name" value="S4_2"/>
    <property type="match status" value="1"/>
</dbReference>
<protein>
    <submittedName>
        <fullName evidence="2">RNA-binding S4 domain-containing protein</fullName>
    </submittedName>
</protein>
<dbReference type="EMBL" id="BAAAQQ010000011">
    <property type="protein sequence ID" value="GAA2124274.1"/>
    <property type="molecule type" value="Genomic_DNA"/>
</dbReference>
<dbReference type="SUPFAM" id="SSF55174">
    <property type="entry name" value="Alpha-L RNA-binding motif"/>
    <property type="match status" value="1"/>
</dbReference>
<evidence type="ECO:0000313" key="2">
    <source>
        <dbReference type="EMBL" id="GAA2124274.1"/>
    </source>
</evidence>
<accession>A0ABN2YAZ6</accession>
<dbReference type="PROSITE" id="PS50889">
    <property type="entry name" value="S4"/>
    <property type="match status" value="1"/>
</dbReference>
<evidence type="ECO:0000256" key="1">
    <source>
        <dbReference type="PROSITE-ProRule" id="PRU00182"/>
    </source>
</evidence>
<reference evidence="2 3" key="1">
    <citation type="journal article" date="2019" name="Int. J. Syst. Evol. Microbiol.">
        <title>The Global Catalogue of Microorganisms (GCM) 10K type strain sequencing project: providing services to taxonomists for standard genome sequencing and annotation.</title>
        <authorList>
            <consortium name="The Broad Institute Genomics Platform"/>
            <consortium name="The Broad Institute Genome Sequencing Center for Infectious Disease"/>
            <person name="Wu L."/>
            <person name="Ma J."/>
        </authorList>
    </citation>
    <scope>NUCLEOTIDE SEQUENCE [LARGE SCALE GENOMIC DNA]</scope>
    <source>
        <strain evidence="2 3">JCM 16021</strain>
    </source>
</reference>
<dbReference type="InterPro" id="IPR036986">
    <property type="entry name" value="S4_RNA-bd_sf"/>
</dbReference>
<evidence type="ECO:0000313" key="3">
    <source>
        <dbReference type="Proteomes" id="UP001500575"/>
    </source>
</evidence>
<dbReference type="Gene3D" id="3.10.290.10">
    <property type="entry name" value="RNA-binding S4 domain"/>
    <property type="match status" value="1"/>
</dbReference>
<sequence length="87" mass="9175">MTSEVPGTDDEEPAQPVIVPTREGTIRLGQFLKLADLVDQGSDAKALVAEGDVEVNGQIETRRGRQLVTGDIVVVNGPDGRRGAHVG</sequence>
<dbReference type="CDD" id="cd00165">
    <property type="entry name" value="S4"/>
    <property type="match status" value="1"/>
</dbReference>